<proteinExistence type="predicted"/>
<name>A0A6C0CBK2_9ZZZZ</name>
<dbReference type="Pfam" id="PF04383">
    <property type="entry name" value="KilA-N"/>
    <property type="match status" value="1"/>
</dbReference>
<feature type="domain" description="KilA-N" evidence="1">
    <location>
        <begin position="10"/>
        <end position="114"/>
    </location>
</feature>
<organism evidence="2">
    <name type="scientific">viral metagenome</name>
    <dbReference type="NCBI Taxonomy" id="1070528"/>
    <lineage>
        <taxon>unclassified sequences</taxon>
        <taxon>metagenomes</taxon>
        <taxon>organismal metagenomes</taxon>
    </lineage>
</organism>
<dbReference type="GO" id="GO:0003677">
    <property type="term" value="F:DNA binding"/>
    <property type="evidence" value="ECO:0007669"/>
    <property type="project" value="InterPro"/>
</dbReference>
<sequence>MIANDKINNDYYRSRYETFSIIVMIKNGYVNATKICKIYSKEFRQWKVNKTSREILQELSNVTGISLNKLTKTVAGGRTIDIRGIYVHPDLITHIAYWCSPRFAVKIGKWINEWRKFSNENEIRFYDALSTIETSPNAQREKEIQTMLHKKLGGKIEVKTSDGRIDLLTDEYLIEIKKYDDWMCAVGQVLMYGCEYDDRKKIIYLFDVPEDNNLSRVQRKCKKYNITVRTIK</sequence>
<dbReference type="PROSITE" id="PS51301">
    <property type="entry name" value="KILA_N"/>
    <property type="match status" value="1"/>
</dbReference>
<protein>
    <recommendedName>
        <fullName evidence="1">KilA-N domain-containing protein</fullName>
    </recommendedName>
</protein>
<reference evidence="2" key="1">
    <citation type="journal article" date="2020" name="Nature">
        <title>Giant virus diversity and host interactions through global metagenomics.</title>
        <authorList>
            <person name="Schulz F."/>
            <person name="Roux S."/>
            <person name="Paez-Espino D."/>
            <person name="Jungbluth S."/>
            <person name="Walsh D.A."/>
            <person name="Denef V.J."/>
            <person name="McMahon K.D."/>
            <person name="Konstantinidis K.T."/>
            <person name="Eloe-Fadrosh E.A."/>
            <person name="Kyrpides N.C."/>
            <person name="Woyke T."/>
        </authorList>
    </citation>
    <scope>NUCLEOTIDE SEQUENCE</scope>
    <source>
        <strain evidence="2">GVMAG-M-3300020192-26</strain>
    </source>
</reference>
<dbReference type="InterPro" id="IPR017880">
    <property type="entry name" value="KilA_N"/>
</dbReference>
<evidence type="ECO:0000259" key="1">
    <source>
        <dbReference type="PROSITE" id="PS51301"/>
    </source>
</evidence>
<dbReference type="SMART" id="SM01252">
    <property type="entry name" value="KilA-N"/>
    <property type="match status" value="1"/>
</dbReference>
<dbReference type="SUPFAM" id="SSF54616">
    <property type="entry name" value="DNA-binding domain of Mlu1-box binding protein MBP1"/>
    <property type="match status" value="1"/>
</dbReference>
<dbReference type="InterPro" id="IPR018004">
    <property type="entry name" value="KilA/APSES_HTH"/>
</dbReference>
<dbReference type="EMBL" id="MN739363">
    <property type="protein sequence ID" value="QHT01049.1"/>
    <property type="molecule type" value="Genomic_DNA"/>
</dbReference>
<evidence type="ECO:0000313" key="2">
    <source>
        <dbReference type="EMBL" id="QHT01049.1"/>
    </source>
</evidence>
<accession>A0A6C0CBK2</accession>
<dbReference type="AlphaFoldDB" id="A0A6C0CBK2"/>
<dbReference type="InterPro" id="IPR036887">
    <property type="entry name" value="HTH_APSES_sf"/>
</dbReference>